<dbReference type="PANTHER" id="PTHR43019">
    <property type="entry name" value="SERINE ENDOPROTEASE DEGS"/>
    <property type="match status" value="1"/>
</dbReference>
<dbReference type="SUPFAM" id="SSF50494">
    <property type="entry name" value="Trypsin-like serine proteases"/>
    <property type="match status" value="1"/>
</dbReference>
<dbReference type="PANTHER" id="PTHR43019:SF23">
    <property type="entry name" value="PROTEASE DO-LIKE 5, CHLOROPLASTIC"/>
    <property type="match status" value="1"/>
</dbReference>
<dbReference type="InterPro" id="IPR009003">
    <property type="entry name" value="Peptidase_S1_PA"/>
</dbReference>
<dbReference type="EMBL" id="JADKBR010000011">
    <property type="protein sequence ID" value="MBK8890653.1"/>
    <property type="molecule type" value="Genomic_DNA"/>
</dbReference>
<dbReference type="Pfam" id="PF13365">
    <property type="entry name" value="Trypsin_2"/>
    <property type="match status" value="1"/>
</dbReference>
<proteinExistence type="predicted"/>
<dbReference type="Proteomes" id="UP000808146">
    <property type="component" value="Unassembled WGS sequence"/>
</dbReference>
<name>A0A9D7LT18_9RHOO</name>
<accession>A0A9D7LT18</accession>
<dbReference type="AlphaFoldDB" id="A0A9D7LT18"/>
<organism evidence="1 2">
    <name type="scientific">Candidatus Dechloromonas phosphorivorans</name>
    <dbReference type="NCBI Taxonomy" id="2899244"/>
    <lineage>
        <taxon>Bacteria</taxon>
        <taxon>Pseudomonadati</taxon>
        <taxon>Pseudomonadota</taxon>
        <taxon>Betaproteobacteria</taxon>
        <taxon>Rhodocyclales</taxon>
        <taxon>Azonexaceae</taxon>
        <taxon>Dechloromonas</taxon>
    </lineage>
</organism>
<comment type="caution">
    <text evidence="1">The sequence shown here is derived from an EMBL/GenBank/DDBJ whole genome shotgun (WGS) entry which is preliminary data.</text>
</comment>
<dbReference type="InterPro" id="IPR043504">
    <property type="entry name" value="Peptidase_S1_PA_chymotrypsin"/>
</dbReference>
<sequence>MAETIQRIKPSIVVVGTYKKTDSPQFVMRGTGFAIGSGNLIATNAHVLPDNNNPDAPVLAILSRNDQGQAQVRPAQVAKRDREHDLAVLRIDGPPIAALQLRNSDTVREGQLVGFTGFPIGGALGFSPVTHRGMVSSITPIALPGGNARQINEKLIRQVKSGTFNIFQLDATAYPGNSGSPVFDASTGEVIGIINMVFIKSSREAALSQPSGISYAIPSNFLIEALRQ</sequence>
<reference evidence="1" key="1">
    <citation type="submission" date="2020-10" db="EMBL/GenBank/DDBJ databases">
        <title>Connecting structure to function with the recovery of over 1000 high-quality activated sludge metagenome-assembled genomes encoding full-length rRNA genes using long-read sequencing.</title>
        <authorList>
            <person name="Singleton C.M."/>
            <person name="Petriglieri F."/>
            <person name="Kristensen J.M."/>
            <person name="Kirkegaard R.H."/>
            <person name="Michaelsen T.Y."/>
            <person name="Andersen M.H."/>
            <person name="Karst S.M."/>
            <person name="Dueholm M.S."/>
            <person name="Nielsen P.H."/>
            <person name="Albertsen M."/>
        </authorList>
    </citation>
    <scope>NUCLEOTIDE SEQUENCE</scope>
    <source>
        <strain evidence="1">OdNE_18-Q3-R46-58_BAT3C.305</strain>
    </source>
</reference>
<gene>
    <name evidence="1" type="ORF">IPN75_09745</name>
</gene>
<protein>
    <submittedName>
        <fullName evidence="1">Trypsin-like peptidase domain-containing protein</fullName>
    </submittedName>
</protein>
<dbReference type="Gene3D" id="2.40.10.10">
    <property type="entry name" value="Trypsin-like serine proteases"/>
    <property type="match status" value="2"/>
</dbReference>
<evidence type="ECO:0000313" key="2">
    <source>
        <dbReference type="Proteomes" id="UP000808146"/>
    </source>
</evidence>
<evidence type="ECO:0000313" key="1">
    <source>
        <dbReference type="EMBL" id="MBK8890653.1"/>
    </source>
</evidence>